<reference evidence="1 2" key="1">
    <citation type="journal article" date="2013" name="Mar. Genomics">
        <title>Expression of sulfatases in Rhodopirellula baltica and the diversity of sulfatases in the genus Rhodopirellula.</title>
        <authorList>
            <person name="Wegner C.E."/>
            <person name="Richter-Heitmann T."/>
            <person name="Klindworth A."/>
            <person name="Klockow C."/>
            <person name="Richter M."/>
            <person name="Achstetter T."/>
            <person name="Glockner F.O."/>
            <person name="Harder J."/>
        </authorList>
    </citation>
    <scope>NUCLEOTIDE SEQUENCE [LARGE SCALE GENOMIC DNA]</scope>
    <source>
        <strain evidence="1 2">WH47</strain>
    </source>
</reference>
<evidence type="ECO:0000313" key="1">
    <source>
        <dbReference type="EMBL" id="EGF26805.1"/>
    </source>
</evidence>
<dbReference type="Gene3D" id="3.40.1350.10">
    <property type="match status" value="1"/>
</dbReference>
<dbReference type="Proteomes" id="UP000006222">
    <property type="component" value="Unassembled WGS sequence"/>
</dbReference>
<dbReference type="RefSeq" id="WP_007327125.1">
    <property type="nucleotide sequence ID" value="NZ_AFAR01000171.1"/>
</dbReference>
<dbReference type="EMBL" id="AFAR01000171">
    <property type="protein sequence ID" value="EGF26805.1"/>
    <property type="molecule type" value="Genomic_DNA"/>
</dbReference>
<sequence>MAIYQYGTDRIEKLTESTFQQLGIQERQDLQRLLRDQIEILSPDLLVISEEFGSFDGSSRRIDLLAIDRLGSVVVIELKRTEDGGHMELQAVRYAAMVSNLRFEEAVEIFGEYLSKRKIDCDPHETITEWLNVGIDDFNLSTKIVLVSAEFSKELTSAVLWLNEQSVQISCVRIRPYTRESAVFLDIQQIVPLPEAEDYQVQVRLKQQSELKARQSKGYGPWNGQDFYIAQGEYPDANWDDCRKYGFVVAGGGAKFTRPFDRVHVGARVLVHIPKLGYVGVGKVTESNTTVDQFVVQTADGPMPIHQAPLEADDMSQHIGNRDLCCNLIRVEWIKTVDRKDAFWRKNLFANQNTACKLRDADTIQAVCKHFGIDAQHQE</sequence>
<dbReference type="PATRIC" id="fig|991778.3.peg.3412"/>
<protein>
    <recommendedName>
        <fullName evidence="3">DUF91 domain-containing protein</fullName>
    </recommendedName>
</protein>
<evidence type="ECO:0008006" key="3">
    <source>
        <dbReference type="Google" id="ProtNLM"/>
    </source>
</evidence>
<name>F2AU14_RHOBT</name>
<proteinExistence type="predicted"/>
<dbReference type="InterPro" id="IPR011856">
    <property type="entry name" value="tRNA_endonuc-like_dom_sf"/>
</dbReference>
<accession>F2AU14</accession>
<organism evidence="1 2">
    <name type="scientific">Rhodopirellula baltica WH47</name>
    <dbReference type="NCBI Taxonomy" id="991778"/>
    <lineage>
        <taxon>Bacteria</taxon>
        <taxon>Pseudomonadati</taxon>
        <taxon>Planctomycetota</taxon>
        <taxon>Planctomycetia</taxon>
        <taxon>Pirellulales</taxon>
        <taxon>Pirellulaceae</taxon>
        <taxon>Rhodopirellula</taxon>
    </lineage>
</organism>
<gene>
    <name evidence="1" type="ORF">RBWH47_04978</name>
</gene>
<dbReference type="AlphaFoldDB" id="F2AU14"/>
<dbReference type="GO" id="GO:0003676">
    <property type="term" value="F:nucleic acid binding"/>
    <property type="evidence" value="ECO:0007669"/>
    <property type="project" value="InterPro"/>
</dbReference>
<comment type="caution">
    <text evidence="1">The sequence shown here is derived from an EMBL/GenBank/DDBJ whole genome shotgun (WGS) entry which is preliminary data.</text>
</comment>
<evidence type="ECO:0000313" key="2">
    <source>
        <dbReference type="Proteomes" id="UP000006222"/>
    </source>
</evidence>